<evidence type="ECO:0000256" key="1">
    <source>
        <dbReference type="ARBA" id="ARBA00004418"/>
    </source>
</evidence>
<evidence type="ECO:0000313" key="5">
    <source>
        <dbReference type="EMBL" id="GAD68730.1"/>
    </source>
</evidence>
<dbReference type="STRING" id="1219065.VPR01S_19_00120"/>
<feature type="domain" description="SsuA/THI5-like" evidence="4">
    <location>
        <begin position="45"/>
        <end position="253"/>
    </location>
</feature>
<evidence type="ECO:0000259" key="4">
    <source>
        <dbReference type="Pfam" id="PF09084"/>
    </source>
</evidence>
<gene>
    <name evidence="5" type="ORF">VPR01S_19_00120</name>
</gene>
<comment type="caution">
    <text evidence="5">The sequence shown here is derived from an EMBL/GenBank/DDBJ whole genome shotgun (WGS) entry which is preliminary data.</text>
</comment>
<dbReference type="PANTHER" id="PTHR30024">
    <property type="entry name" value="ALIPHATIC SULFONATES-BINDING PROTEIN-RELATED"/>
    <property type="match status" value="1"/>
</dbReference>
<dbReference type="eggNOG" id="COG0715">
    <property type="taxonomic scope" value="Bacteria"/>
</dbReference>
<keyword evidence="3" id="KW-0732">Signal</keyword>
<evidence type="ECO:0000313" key="6">
    <source>
        <dbReference type="Proteomes" id="UP000016570"/>
    </source>
</evidence>
<dbReference type="SUPFAM" id="SSF53850">
    <property type="entry name" value="Periplasmic binding protein-like II"/>
    <property type="match status" value="1"/>
</dbReference>
<evidence type="ECO:0000256" key="2">
    <source>
        <dbReference type="ARBA" id="ARBA00010742"/>
    </source>
</evidence>
<keyword evidence="6" id="KW-1185">Reference proteome</keyword>
<name>U3A4V2_VIBPR</name>
<protein>
    <submittedName>
        <fullName evidence="5">Putative ABC transporter substrate-binding protein</fullName>
    </submittedName>
</protein>
<comment type="similarity">
    <text evidence="2">Belongs to the bacterial solute-binding protein SsuA/TauA family.</text>
</comment>
<dbReference type="InterPro" id="IPR015168">
    <property type="entry name" value="SsuA/THI5"/>
</dbReference>
<reference evidence="5 6" key="1">
    <citation type="submission" date="2013-09" db="EMBL/GenBank/DDBJ databases">
        <title>Whole genome shotgun sequence of Vibrio proteolyticus NBRC 13287.</title>
        <authorList>
            <person name="Isaki S."/>
            <person name="Hosoyama A."/>
            <person name="Numata M."/>
            <person name="Hashimoto M."/>
            <person name="Hosoyama Y."/>
            <person name="Tsuchikane K."/>
            <person name="Noguchi M."/>
            <person name="Hirakata S."/>
            <person name="Ichikawa N."/>
            <person name="Ohji S."/>
            <person name="Yamazoe A."/>
            <person name="Fujita N."/>
        </authorList>
    </citation>
    <scope>NUCLEOTIDE SEQUENCE [LARGE SCALE GENOMIC DNA]</scope>
    <source>
        <strain evidence="5 6">NBRC 13287</strain>
    </source>
</reference>
<sequence length="329" mass="36552">MRAGRGVLLAGIVAVCLFTVTQSVRNQERADKVIRIAVSKTALSAPLIIAEQQGLFARFGLKVELIQMKGGVRCAQLLNQGMAEYATASESVLLAERRRQHDLVLLASFVESDNDLKLLSLASSPIQAIADLSQRRVGMTPGSASEFYFDAVVIASGLRSMQVNKVYLTSDKLDSALLSGEVDAVSVWEPHGYYAYAQTSGQVRELGIPGVYTLSFNLISQRAYAEQNTDEARRLLSALNLATQWIHDHPERARRQVATALGLSHDLIHWVWDDYIFRVSLSNALMSNLRYQMRWSQQQGKVDGGSMELSHVIDQRPFERAMQTEVPLQ</sequence>
<dbReference type="PANTHER" id="PTHR30024:SF47">
    <property type="entry name" value="TAURINE-BINDING PERIPLASMIC PROTEIN"/>
    <property type="match status" value="1"/>
</dbReference>
<dbReference type="Gene3D" id="3.40.190.10">
    <property type="entry name" value="Periplasmic binding protein-like II"/>
    <property type="match status" value="2"/>
</dbReference>
<dbReference type="EMBL" id="BATJ01000019">
    <property type="protein sequence ID" value="GAD68730.1"/>
    <property type="molecule type" value="Genomic_DNA"/>
</dbReference>
<dbReference type="AlphaFoldDB" id="U3A4V2"/>
<dbReference type="RefSeq" id="WP_021706698.1">
    <property type="nucleotide sequence ID" value="NZ_BATJ01000019.1"/>
</dbReference>
<dbReference type="Proteomes" id="UP000016570">
    <property type="component" value="Unassembled WGS sequence"/>
</dbReference>
<comment type="subcellular location">
    <subcellularLocation>
        <location evidence="1">Periplasm</location>
    </subcellularLocation>
</comment>
<dbReference type="GO" id="GO:0042597">
    <property type="term" value="C:periplasmic space"/>
    <property type="evidence" value="ECO:0007669"/>
    <property type="project" value="UniProtKB-SubCell"/>
</dbReference>
<organism evidence="5 6">
    <name type="scientific">Vibrio proteolyticus NBRC 13287</name>
    <dbReference type="NCBI Taxonomy" id="1219065"/>
    <lineage>
        <taxon>Bacteria</taxon>
        <taxon>Pseudomonadati</taxon>
        <taxon>Pseudomonadota</taxon>
        <taxon>Gammaproteobacteria</taxon>
        <taxon>Vibrionales</taxon>
        <taxon>Vibrionaceae</taxon>
        <taxon>Vibrio</taxon>
    </lineage>
</organism>
<dbReference type="GO" id="GO:0042918">
    <property type="term" value="P:alkanesulfonate transmembrane transport"/>
    <property type="evidence" value="ECO:0007669"/>
    <property type="project" value="TreeGrafter"/>
</dbReference>
<accession>U3A4V2</accession>
<evidence type="ECO:0000256" key="3">
    <source>
        <dbReference type="ARBA" id="ARBA00022729"/>
    </source>
</evidence>
<proteinExistence type="inferred from homology"/>
<dbReference type="Pfam" id="PF09084">
    <property type="entry name" value="NMT1"/>
    <property type="match status" value="1"/>
</dbReference>